<accession>A0A9E8HTQ9</accession>
<sequence length="125" mass="13715">MTSIIGKTFFLILVITTSGFSYANTPIIPDKTMVFGFFLFVGHILVPVTLLVILGLIDKGILFKNTYSASGVNDDLNNVFYSFIFSWVLSLLLVFSGITPLIYIALSIPTIVASHAVYIKLTTKS</sequence>
<feature type="transmembrane region" description="Helical" evidence="1">
    <location>
        <begin position="78"/>
        <end position="95"/>
    </location>
</feature>
<keyword evidence="1" id="KW-0812">Transmembrane</keyword>
<dbReference type="Proteomes" id="UP001164472">
    <property type="component" value="Chromosome"/>
</dbReference>
<dbReference type="AlphaFoldDB" id="A0A9E8HTQ9"/>
<protein>
    <submittedName>
        <fullName evidence="2">Uncharacterized protein</fullName>
    </submittedName>
</protein>
<evidence type="ECO:0000256" key="1">
    <source>
        <dbReference type="SAM" id="Phobius"/>
    </source>
</evidence>
<proteinExistence type="predicted"/>
<organism evidence="2 3">
    <name type="scientific">Alkalimarinus sediminis</name>
    <dbReference type="NCBI Taxonomy" id="1632866"/>
    <lineage>
        <taxon>Bacteria</taxon>
        <taxon>Pseudomonadati</taxon>
        <taxon>Pseudomonadota</taxon>
        <taxon>Gammaproteobacteria</taxon>
        <taxon>Alteromonadales</taxon>
        <taxon>Alteromonadaceae</taxon>
        <taxon>Alkalimarinus</taxon>
    </lineage>
</organism>
<dbReference type="EMBL" id="CP101527">
    <property type="protein sequence ID" value="UZW76346.1"/>
    <property type="molecule type" value="Genomic_DNA"/>
</dbReference>
<keyword evidence="1" id="KW-1133">Transmembrane helix</keyword>
<keyword evidence="3" id="KW-1185">Reference proteome</keyword>
<keyword evidence="1" id="KW-0472">Membrane</keyword>
<dbReference type="KEGG" id="asem:NNL22_07105"/>
<dbReference type="RefSeq" id="WP_251812018.1">
    <property type="nucleotide sequence ID" value="NZ_CP101527.1"/>
</dbReference>
<evidence type="ECO:0000313" key="2">
    <source>
        <dbReference type="EMBL" id="UZW76346.1"/>
    </source>
</evidence>
<name>A0A9E8HTQ9_9ALTE</name>
<gene>
    <name evidence="2" type="ORF">NNL22_07105</name>
</gene>
<evidence type="ECO:0000313" key="3">
    <source>
        <dbReference type="Proteomes" id="UP001164472"/>
    </source>
</evidence>
<feature type="transmembrane region" description="Helical" evidence="1">
    <location>
        <begin position="33"/>
        <end position="57"/>
    </location>
</feature>
<reference evidence="2" key="1">
    <citation type="submission" date="2022-07" db="EMBL/GenBank/DDBJ databases">
        <title>Alkalimarinus sp. nov., isolated from gut of a Alitta virens.</title>
        <authorList>
            <person name="Yang A.I."/>
            <person name="Shin N.-R."/>
        </authorList>
    </citation>
    <scope>NUCLEOTIDE SEQUENCE</scope>
    <source>
        <strain evidence="2">FA028</strain>
    </source>
</reference>